<name>A0ABW4AYT4_9GAMM</name>
<dbReference type="RefSeq" id="WP_377366225.1">
    <property type="nucleotide sequence ID" value="NZ_JBHTMN010000007.1"/>
</dbReference>
<comment type="caution">
    <text evidence="2">The sequence shown here is derived from an EMBL/GenBank/DDBJ whole genome shotgun (WGS) entry which is preliminary data.</text>
</comment>
<gene>
    <name evidence="2" type="ORF">ACFQ45_06705</name>
</gene>
<organism evidence="2 3">
    <name type="scientific">Rhodanobacter aciditrophus</name>
    <dbReference type="NCBI Taxonomy" id="1623218"/>
    <lineage>
        <taxon>Bacteria</taxon>
        <taxon>Pseudomonadati</taxon>
        <taxon>Pseudomonadota</taxon>
        <taxon>Gammaproteobacteria</taxon>
        <taxon>Lysobacterales</taxon>
        <taxon>Rhodanobacteraceae</taxon>
        <taxon>Rhodanobacter</taxon>
    </lineage>
</organism>
<protein>
    <recommendedName>
        <fullName evidence="4">ABC transporter substrate-binding protein</fullName>
    </recommendedName>
</protein>
<dbReference type="EMBL" id="JBHTMN010000007">
    <property type="protein sequence ID" value="MFD1383048.1"/>
    <property type="molecule type" value="Genomic_DNA"/>
</dbReference>
<dbReference type="InterPro" id="IPR042100">
    <property type="entry name" value="Bug_dom1"/>
</dbReference>
<feature type="signal peptide" evidence="1">
    <location>
        <begin position="1"/>
        <end position="26"/>
    </location>
</feature>
<accession>A0ABW4AYT4</accession>
<evidence type="ECO:0000313" key="2">
    <source>
        <dbReference type="EMBL" id="MFD1383048.1"/>
    </source>
</evidence>
<dbReference type="Proteomes" id="UP001597059">
    <property type="component" value="Unassembled WGS sequence"/>
</dbReference>
<evidence type="ECO:0008006" key="4">
    <source>
        <dbReference type="Google" id="ProtNLM"/>
    </source>
</evidence>
<keyword evidence="1" id="KW-0732">Signal</keyword>
<evidence type="ECO:0000313" key="3">
    <source>
        <dbReference type="Proteomes" id="UP001597059"/>
    </source>
</evidence>
<evidence type="ECO:0000256" key="1">
    <source>
        <dbReference type="SAM" id="SignalP"/>
    </source>
</evidence>
<proteinExistence type="predicted"/>
<sequence length="350" mass="37932">MKNILKNAKVAVLATTLVAAPTIAFAADNPIRGNIRIVIGSKSTGGDTYQASSIIAEALAAKIDANVKVDAVGFSAGYQALARVPSGNTLMIFHDQAYLGNLYGKKGYEDPFKKWNVGPTFATNPGNAYLVSKSSPYKSMDEVLNAAGNGETIRVAIQPGGVSEIGFSAMKNAVRLAYPGKEDNIVALNTGSQSDKNQAMFDGLADVINGSVQANEQYTRLPADDQKAMSFVWLTAKASTVQDANPEGMGQTSRDQLMQYASGLGVKVPMDAENDFTFDKEFFFLYNKRMSKETVEFLDNALAEVFADGKVQETLKKSFFIPNFRKSAEAQEHLMAKRDSYAKIIQSLHK</sequence>
<feature type="chain" id="PRO_5047226768" description="ABC transporter substrate-binding protein" evidence="1">
    <location>
        <begin position="27"/>
        <end position="350"/>
    </location>
</feature>
<dbReference type="Gene3D" id="3.40.190.10">
    <property type="entry name" value="Periplasmic binding protein-like II"/>
    <property type="match status" value="1"/>
</dbReference>
<keyword evidence="3" id="KW-1185">Reference proteome</keyword>
<dbReference type="SUPFAM" id="SSF53850">
    <property type="entry name" value="Periplasmic binding protein-like II"/>
    <property type="match status" value="1"/>
</dbReference>
<reference evidence="3" key="1">
    <citation type="journal article" date="2019" name="Int. J. Syst. Evol. Microbiol.">
        <title>The Global Catalogue of Microorganisms (GCM) 10K type strain sequencing project: providing services to taxonomists for standard genome sequencing and annotation.</title>
        <authorList>
            <consortium name="The Broad Institute Genomics Platform"/>
            <consortium name="The Broad Institute Genome Sequencing Center for Infectious Disease"/>
            <person name="Wu L."/>
            <person name="Ma J."/>
        </authorList>
    </citation>
    <scope>NUCLEOTIDE SEQUENCE [LARGE SCALE GENOMIC DNA]</scope>
    <source>
        <strain evidence="3">JCM 30774</strain>
    </source>
</reference>
<dbReference type="Gene3D" id="3.40.190.150">
    <property type="entry name" value="Bordetella uptake gene, domain 1"/>
    <property type="match status" value="1"/>
</dbReference>